<dbReference type="Gene3D" id="6.10.140.530">
    <property type="match status" value="2"/>
</dbReference>
<accession>A0A1V9ZHL7</accession>
<organism evidence="2 3">
    <name type="scientific">Thraustotheca clavata</name>
    <dbReference type="NCBI Taxonomy" id="74557"/>
    <lineage>
        <taxon>Eukaryota</taxon>
        <taxon>Sar</taxon>
        <taxon>Stramenopiles</taxon>
        <taxon>Oomycota</taxon>
        <taxon>Saprolegniomycetes</taxon>
        <taxon>Saprolegniales</taxon>
        <taxon>Achlyaceae</taxon>
        <taxon>Thraustotheca</taxon>
    </lineage>
</organism>
<evidence type="ECO:0000313" key="2">
    <source>
        <dbReference type="EMBL" id="OQR97476.1"/>
    </source>
</evidence>
<keyword evidence="3" id="KW-1185">Reference proteome</keyword>
<evidence type="ECO:0000259" key="1">
    <source>
        <dbReference type="Pfam" id="PF03457"/>
    </source>
</evidence>
<gene>
    <name evidence="2" type="ORF">THRCLA_21929</name>
</gene>
<name>A0A1V9ZHL7_9STRA</name>
<feature type="domain" description="Helicase-associated" evidence="1">
    <location>
        <begin position="207"/>
        <end position="278"/>
    </location>
</feature>
<comment type="caution">
    <text evidence="2">The sequence shown here is derived from an EMBL/GenBank/DDBJ whole genome shotgun (WGS) entry which is preliminary data.</text>
</comment>
<protein>
    <recommendedName>
        <fullName evidence="1">Helicase-associated domain-containing protein</fullName>
    </recommendedName>
</protein>
<dbReference type="InterPro" id="IPR005114">
    <property type="entry name" value="Helicase_assoc"/>
</dbReference>
<dbReference type="Proteomes" id="UP000243217">
    <property type="component" value="Unassembled WGS sequence"/>
</dbReference>
<evidence type="ECO:0000313" key="3">
    <source>
        <dbReference type="Proteomes" id="UP000243217"/>
    </source>
</evidence>
<reference evidence="2 3" key="1">
    <citation type="journal article" date="2014" name="Genome Biol. Evol.">
        <title>The secreted proteins of Achlya hypogyna and Thraustotheca clavata identify the ancestral oomycete secretome and reveal gene acquisitions by horizontal gene transfer.</title>
        <authorList>
            <person name="Misner I."/>
            <person name="Blouin N."/>
            <person name="Leonard G."/>
            <person name="Richards T.A."/>
            <person name="Lane C.E."/>
        </authorList>
    </citation>
    <scope>NUCLEOTIDE SEQUENCE [LARGE SCALE GENOMIC DNA]</scope>
    <source>
        <strain evidence="2 3">ATCC 34112</strain>
    </source>
</reference>
<dbReference type="PANTHER" id="PTHR37066:SF1">
    <property type="entry name" value="LNS2_PITP DOMAIN-CONTAINING PROTEIN"/>
    <property type="match status" value="1"/>
</dbReference>
<dbReference type="PANTHER" id="PTHR37066">
    <property type="entry name" value="HELICASE-ASSOCIATED"/>
    <property type="match status" value="1"/>
</dbReference>
<feature type="domain" description="Helicase-associated" evidence="1">
    <location>
        <begin position="46"/>
        <end position="120"/>
    </location>
</feature>
<dbReference type="STRING" id="74557.A0A1V9ZHL7"/>
<dbReference type="OrthoDB" id="66498at2759"/>
<feature type="domain" description="Helicase-associated" evidence="1">
    <location>
        <begin position="129"/>
        <end position="202"/>
    </location>
</feature>
<proteinExistence type="predicted"/>
<dbReference type="AlphaFoldDB" id="A0A1V9ZHL7"/>
<dbReference type="EMBL" id="JNBS01001907">
    <property type="protein sequence ID" value="OQR97476.1"/>
    <property type="molecule type" value="Genomic_DNA"/>
</dbReference>
<dbReference type="Pfam" id="PF03457">
    <property type="entry name" value="HA"/>
    <property type="match status" value="3"/>
</dbReference>
<sequence length="358" mass="42001">MHVRPVARQFRCLSILRPQIINTTEKVAKRDIKGDERSKRPIKPHQKVWTTTIQALEHYKQLHGHLMIPQSFKIDNHVQSEWPKEMWNISLGRVVNKLRTEWKNNSLSEMQLQVLERLEFPFYGRTTIPWSTKLQALKTFKEHYGHVNIRLAFVVPSSAEDESKPWPKELHKLKLGKVVNSLRNQQDSLLKEQKKQLDSLGFIWSSWELAWKTKLIALEQYKILHGNLYVPRQFIVPKEEPWPESVWGLKLGLAVNNFRGRPDRLTLGQVKALAELDFPWDSSNVPFAIRIDAWKIYESIHDTNKIPPTFIVPSGPNWPEKYWGIPLGKLTQSILQKPERLTIEELLELYELGYFTPQ</sequence>